<dbReference type="GeneID" id="66681894"/>
<reference evidence="1 2" key="1">
    <citation type="submission" date="2020-04" db="EMBL/GenBank/DDBJ databases">
        <title>Mesorhizobium japonicum R7A epigenetic regulation of quorum sensing and ICE transfer.</title>
        <authorList>
            <person name="Ramsay J.P."/>
            <person name="Colombi E."/>
            <person name="Perry B.J."/>
            <person name="Staltari A."/>
        </authorList>
    </citation>
    <scope>NUCLEOTIDE SEQUENCE [LARGE SCALE GENOMIC DNA]</scope>
    <source>
        <strain evidence="1 2">R7A</strain>
    </source>
</reference>
<evidence type="ECO:0000313" key="2">
    <source>
        <dbReference type="Proteomes" id="UP000500892"/>
    </source>
</evidence>
<organism evidence="1 2">
    <name type="scientific">Mesorhizobium japonicum R7A</name>
    <dbReference type="NCBI Taxonomy" id="935547"/>
    <lineage>
        <taxon>Bacteria</taxon>
        <taxon>Pseudomonadati</taxon>
        <taxon>Pseudomonadota</taxon>
        <taxon>Alphaproteobacteria</taxon>
        <taxon>Hyphomicrobiales</taxon>
        <taxon>Phyllobacteriaceae</taxon>
        <taxon>Mesorhizobium</taxon>
    </lineage>
</organism>
<evidence type="ECO:0000313" key="1">
    <source>
        <dbReference type="EMBL" id="QJF00873.1"/>
    </source>
</evidence>
<protein>
    <submittedName>
        <fullName evidence="1">Uncharacterized protein</fullName>
    </submittedName>
</protein>
<accession>A0ABX6MNF5</accession>
<keyword evidence="2" id="KW-1185">Reference proteome</keyword>
<proteinExistence type="predicted"/>
<name>A0ABX6MNF5_9HYPH</name>
<dbReference type="Proteomes" id="UP000500892">
    <property type="component" value="Chromosome"/>
</dbReference>
<gene>
    <name evidence="1" type="ORF">R7A2020_07950</name>
</gene>
<dbReference type="RefSeq" id="WP_129468824.1">
    <property type="nucleotide sequence ID" value="NZ_CP033366.1"/>
</dbReference>
<sequence>MPLTEAGLKPKTKESARLAPAAECAASLAKCFGFRKAGSGMPASRNGILPSGTALIAKRRPRAIPFGSPGMPCRGYAELVLSG</sequence>
<dbReference type="EMBL" id="CP051772">
    <property type="protein sequence ID" value="QJF00873.1"/>
    <property type="molecule type" value="Genomic_DNA"/>
</dbReference>